<evidence type="ECO:0000313" key="13">
    <source>
        <dbReference type="Proteomes" id="UP001156690"/>
    </source>
</evidence>
<evidence type="ECO:0000256" key="5">
    <source>
        <dbReference type="ARBA" id="ARBA00022679"/>
    </source>
</evidence>
<proteinExistence type="inferred from homology"/>
<evidence type="ECO:0000256" key="3">
    <source>
        <dbReference type="ARBA" id="ARBA00021035"/>
    </source>
</evidence>
<name>A0AAV5NKR9_9VIBR</name>
<evidence type="ECO:0000256" key="6">
    <source>
        <dbReference type="ARBA" id="ARBA00022695"/>
    </source>
</evidence>
<dbReference type="Proteomes" id="UP001156690">
    <property type="component" value="Unassembled WGS sequence"/>
</dbReference>
<keyword evidence="13" id="KW-1185">Reference proteome</keyword>
<organism evidence="12 13">
    <name type="scientific">Vibrio penaeicida</name>
    <dbReference type="NCBI Taxonomy" id="104609"/>
    <lineage>
        <taxon>Bacteria</taxon>
        <taxon>Pseudomonadati</taxon>
        <taxon>Pseudomonadota</taxon>
        <taxon>Gammaproteobacteria</taxon>
        <taxon>Vibrionales</taxon>
        <taxon>Vibrionaceae</taxon>
        <taxon>Vibrio</taxon>
    </lineage>
</organism>
<evidence type="ECO:0000256" key="11">
    <source>
        <dbReference type="ARBA" id="ARBA00033276"/>
    </source>
</evidence>
<dbReference type="GO" id="GO:0009360">
    <property type="term" value="C:DNA polymerase III complex"/>
    <property type="evidence" value="ECO:0007669"/>
    <property type="project" value="InterPro"/>
</dbReference>
<evidence type="ECO:0000256" key="9">
    <source>
        <dbReference type="ARBA" id="ARBA00023125"/>
    </source>
</evidence>
<keyword evidence="7" id="KW-0235">DNA replication</keyword>
<evidence type="ECO:0000256" key="1">
    <source>
        <dbReference type="ARBA" id="ARBA00004496"/>
    </source>
</evidence>
<dbReference type="SUPFAM" id="SSF55979">
    <property type="entry name" value="DNA clamp"/>
    <property type="match status" value="1"/>
</dbReference>
<evidence type="ECO:0000256" key="4">
    <source>
        <dbReference type="ARBA" id="ARBA00022490"/>
    </source>
</evidence>
<dbReference type="GO" id="GO:0003677">
    <property type="term" value="F:DNA binding"/>
    <property type="evidence" value="ECO:0007669"/>
    <property type="project" value="UniProtKB-KW"/>
</dbReference>
<dbReference type="Gene3D" id="3.10.150.10">
    <property type="entry name" value="DNA Polymerase III, subunit A, domain 2"/>
    <property type="match status" value="2"/>
</dbReference>
<dbReference type="GO" id="GO:0005737">
    <property type="term" value="C:cytoplasm"/>
    <property type="evidence" value="ECO:0007669"/>
    <property type="project" value="UniProtKB-SubCell"/>
</dbReference>
<dbReference type="GO" id="GO:0006271">
    <property type="term" value="P:DNA strand elongation involved in DNA replication"/>
    <property type="evidence" value="ECO:0007669"/>
    <property type="project" value="TreeGrafter"/>
</dbReference>
<keyword evidence="9" id="KW-0238">DNA-binding</keyword>
<evidence type="ECO:0000256" key="7">
    <source>
        <dbReference type="ARBA" id="ARBA00022705"/>
    </source>
</evidence>
<gene>
    <name evidence="12" type="ORF">GCM10007932_04500</name>
</gene>
<dbReference type="PANTHER" id="PTHR30478:SF0">
    <property type="entry name" value="BETA SLIDING CLAMP"/>
    <property type="match status" value="1"/>
</dbReference>
<sequence>MLMNEPFNDLFSVAKSFVKANQQLLMIYDEQTGEIILQSENFTLKQPARGVVSGAGFIVDARKTHQIISSLSSPSITTEVLGNWVTLSNGQSRYKIQKLSARKPIHVEQSFDSNFSLRPEDIRVLEGMSRCANQHDFRQAMQSVIIESRDNYLSFITTNGHVLVVGERENTGSVFTSPLVMPKQLPSGMNRMIGDRDELNVHMNPNIIKLESGTMSAYLSRLSTAVPNWRPFLRLPYECMGLAPEQLQRHCKLAMSVVDKGETQNKLTIPVRMTSIQETLVLELTSDIKHFDELLRAKIDSSKTTSSIIDIEAPGLSEFTLVINPIYLNEALTHLESQSKGGEIAIHINRNEQLLRLQSDQNLNYFIKVRLKR</sequence>
<keyword evidence="6" id="KW-0548">Nucleotidyltransferase</keyword>
<evidence type="ECO:0000256" key="8">
    <source>
        <dbReference type="ARBA" id="ARBA00022932"/>
    </source>
</evidence>
<reference evidence="13" key="1">
    <citation type="journal article" date="2019" name="Int. J. Syst. Evol. Microbiol.">
        <title>The Global Catalogue of Microorganisms (GCM) 10K type strain sequencing project: providing services to taxonomists for standard genome sequencing and annotation.</title>
        <authorList>
            <consortium name="The Broad Institute Genomics Platform"/>
            <consortium name="The Broad Institute Genome Sequencing Center for Infectious Disease"/>
            <person name="Wu L."/>
            <person name="Ma J."/>
        </authorList>
    </citation>
    <scope>NUCLEOTIDE SEQUENCE [LARGE SCALE GENOMIC DNA]</scope>
    <source>
        <strain evidence="13">NBRC 15640</strain>
    </source>
</reference>
<keyword evidence="4" id="KW-0963">Cytoplasm</keyword>
<dbReference type="AlphaFoldDB" id="A0AAV5NKR9"/>
<keyword evidence="8" id="KW-0239">DNA-directed DNA polymerase</keyword>
<dbReference type="InterPro" id="IPR001001">
    <property type="entry name" value="DNA_polIII_beta"/>
</dbReference>
<dbReference type="PANTHER" id="PTHR30478">
    <property type="entry name" value="DNA POLYMERASE III SUBUNIT BETA"/>
    <property type="match status" value="1"/>
</dbReference>
<keyword evidence="5" id="KW-0808">Transferase</keyword>
<comment type="similarity">
    <text evidence="2">Belongs to the beta sliding clamp family.</text>
</comment>
<evidence type="ECO:0000256" key="2">
    <source>
        <dbReference type="ARBA" id="ARBA00010752"/>
    </source>
</evidence>
<dbReference type="RefSeq" id="WP_224067839.1">
    <property type="nucleotide sequence ID" value="NZ_AP025151.1"/>
</dbReference>
<evidence type="ECO:0000256" key="10">
    <source>
        <dbReference type="ARBA" id="ARBA00030988"/>
    </source>
</evidence>
<dbReference type="InterPro" id="IPR046938">
    <property type="entry name" value="DNA_clamp_sf"/>
</dbReference>
<dbReference type="GO" id="GO:0003887">
    <property type="term" value="F:DNA-directed DNA polymerase activity"/>
    <property type="evidence" value="ECO:0007669"/>
    <property type="project" value="UniProtKB-KW"/>
</dbReference>
<evidence type="ECO:0000313" key="12">
    <source>
        <dbReference type="EMBL" id="GLQ71090.1"/>
    </source>
</evidence>
<protein>
    <recommendedName>
        <fullName evidence="3">Beta sliding clamp</fullName>
    </recommendedName>
    <alternativeName>
        <fullName evidence="11">Beta-clamp processivity factor</fullName>
    </alternativeName>
    <alternativeName>
        <fullName evidence="10">DNA polymerase III beta sliding clamp subunit</fullName>
    </alternativeName>
</protein>
<dbReference type="EMBL" id="BSNX01000003">
    <property type="protein sequence ID" value="GLQ71090.1"/>
    <property type="molecule type" value="Genomic_DNA"/>
</dbReference>
<comment type="caution">
    <text evidence="12">The sequence shown here is derived from an EMBL/GenBank/DDBJ whole genome shotgun (WGS) entry which is preliminary data.</text>
</comment>
<accession>A0AAV5NKR9</accession>
<comment type="subcellular location">
    <subcellularLocation>
        <location evidence="1">Cytoplasm</location>
    </subcellularLocation>
</comment>